<feature type="transmembrane region" description="Helical" evidence="11">
    <location>
        <begin position="195"/>
        <end position="217"/>
    </location>
</feature>
<dbReference type="AlphaFoldDB" id="Q2C9U5"/>
<dbReference type="OrthoDB" id="8479094at2"/>
<dbReference type="GO" id="GO:0015774">
    <property type="term" value="P:polysaccharide transport"/>
    <property type="evidence" value="ECO:0007669"/>
    <property type="project" value="UniProtKB-KW"/>
</dbReference>
<accession>Q2C9U5</accession>
<keyword evidence="3 11" id="KW-0813">Transport</keyword>
<dbReference type="HOGENOM" id="CLU_060703_5_0_5"/>
<evidence type="ECO:0000313" key="13">
    <source>
        <dbReference type="EMBL" id="EAR49441.1"/>
    </source>
</evidence>
<feature type="transmembrane region" description="Helical" evidence="11">
    <location>
        <begin position="161"/>
        <end position="183"/>
    </location>
</feature>
<keyword evidence="10 11" id="KW-0472">Membrane</keyword>
<dbReference type="Pfam" id="PF01061">
    <property type="entry name" value="ABC2_membrane"/>
    <property type="match status" value="1"/>
</dbReference>
<dbReference type="PRINTS" id="PR00164">
    <property type="entry name" value="ABC2TRNSPORT"/>
</dbReference>
<feature type="transmembrane region" description="Helical" evidence="11">
    <location>
        <begin position="71"/>
        <end position="90"/>
    </location>
</feature>
<keyword evidence="9" id="KW-0625">Polysaccharide transport</keyword>
<evidence type="ECO:0000256" key="10">
    <source>
        <dbReference type="ARBA" id="ARBA00023136"/>
    </source>
</evidence>
<feature type="transmembrane region" description="Helical" evidence="11">
    <location>
        <begin position="243"/>
        <end position="261"/>
    </location>
</feature>
<protein>
    <recommendedName>
        <fullName evidence="11">Transport permease protein</fullName>
    </recommendedName>
</protein>
<evidence type="ECO:0000256" key="9">
    <source>
        <dbReference type="ARBA" id="ARBA00023047"/>
    </source>
</evidence>
<sequence>MTATIPPPLMPSHRPHPFRTSIRTITALILREMATRYGRSPGGYIWAILEPAGMVAFLSLGFSLMLRSPPLGTSFLLFYATGMLPFTYYNTMQKSASRSLSYSKALLTYPIVTWIDAVLARIILNGMTGLLVGYIVIGTVLALSDTRATVEFGPALEAYTMAWMIGVGVGLVNCVLLSFFALWNTVWSIVTRPMFIVSGVLFLYEDLPQAAQAVVWWNPVMHVTGLMRTAVYPMYEATYVSRIYVYGISMTLIALGLLLVARYHKDVLER</sequence>
<keyword evidence="6 11" id="KW-0812">Transmembrane</keyword>
<evidence type="ECO:0000256" key="7">
    <source>
        <dbReference type="ARBA" id="ARBA00022903"/>
    </source>
</evidence>
<evidence type="ECO:0000313" key="14">
    <source>
        <dbReference type="Proteomes" id="UP000003635"/>
    </source>
</evidence>
<keyword evidence="14" id="KW-1185">Reference proteome</keyword>
<keyword evidence="7" id="KW-0972">Capsule biogenesis/degradation</keyword>
<dbReference type="STRING" id="314256.OG2516_19050"/>
<dbReference type="RefSeq" id="WP_007257311.1">
    <property type="nucleotide sequence ID" value="NZ_CH724112.1"/>
</dbReference>
<dbReference type="eggNOG" id="COG1682">
    <property type="taxonomic scope" value="Bacteria"/>
</dbReference>
<evidence type="ECO:0000256" key="11">
    <source>
        <dbReference type="RuleBase" id="RU361157"/>
    </source>
</evidence>
<dbReference type="GO" id="GO:0043190">
    <property type="term" value="C:ATP-binding cassette (ABC) transporter complex"/>
    <property type="evidence" value="ECO:0007669"/>
    <property type="project" value="InterPro"/>
</dbReference>
<reference evidence="13 14" key="1">
    <citation type="journal article" date="2010" name="J. Bacteriol.">
        <title>Genome sequences of Oceanicola granulosus HTCC2516(T) and Oceanicola batsensis HTCC2597(TDelta).</title>
        <authorList>
            <person name="Thrash J.C."/>
            <person name="Cho J.C."/>
            <person name="Vergin K.L."/>
            <person name="Giovannoni S.J."/>
        </authorList>
    </citation>
    <scope>NUCLEOTIDE SEQUENCE [LARGE SCALE GENOMIC DNA]</scope>
    <source>
        <strain evidence="14">ATCC BAA-861 / DSM 15982 / KCTC 12143 / HTCC2516</strain>
    </source>
</reference>
<dbReference type="InterPro" id="IPR000412">
    <property type="entry name" value="ABC_2_transport"/>
</dbReference>
<evidence type="ECO:0000256" key="6">
    <source>
        <dbReference type="ARBA" id="ARBA00022692"/>
    </source>
</evidence>
<dbReference type="PANTHER" id="PTHR30413:SF10">
    <property type="entry name" value="CAPSULE POLYSACCHARIDE EXPORT INNER-MEMBRANE PROTEIN CTRC"/>
    <property type="match status" value="1"/>
</dbReference>
<keyword evidence="4 11" id="KW-1003">Cell membrane</keyword>
<dbReference type="GO" id="GO:0140359">
    <property type="term" value="F:ABC-type transporter activity"/>
    <property type="evidence" value="ECO:0007669"/>
    <property type="project" value="InterPro"/>
</dbReference>
<gene>
    <name evidence="13" type="ORF">OG2516_19050</name>
</gene>
<feature type="domain" description="ABC transmembrane type-2" evidence="12">
    <location>
        <begin position="42"/>
        <end position="263"/>
    </location>
</feature>
<comment type="subcellular location">
    <subcellularLocation>
        <location evidence="11">Cell inner membrane</location>
        <topology evidence="11">Multi-pass membrane protein</topology>
    </subcellularLocation>
    <subcellularLocation>
        <location evidence="1">Cell membrane</location>
        <topology evidence="1">Multi-pass membrane protein</topology>
    </subcellularLocation>
</comment>
<evidence type="ECO:0000259" key="12">
    <source>
        <dbReference type="PROSITE" id="PS51012"/>
    </source>
</evidence>
<evidence type="ECO:0000256" key="8">
    <source>
        <dbReference type="ARBA" id="ARBA00022989"/>
    </source>
</evidence>
<keyword evidence="8 11" id="KW-1133">Transmembrane helix</keyword>
<evidence type="ECO:0000256" key="2">
    <source>
        <dbReference type="ARBA" id="ARBA00007783"/>
    </source>
</evidence>
<dbReference type="PROSITE" id="PS51012">
    <property type="entry name" value="ABC_TM2"/>
    <property type="match status" value="1"/>
</dbReference>
<dbReference type="Proteomes" id="UP000003635">
    <property type="component" value="Unassembled WGS sequence"/>
</dbReference>
<dbReference type="EMBL" id="AAOT01000070">
    <property type="protein sequence ID" value="EAR49441.1"/>
    <property type="molecule type" value="Genomic_DNA"/>
</dbReference>
<evidence type="ECO:0000256" key="4">
    <source>
        <dbReference type="ARBA" id="ARBA00022475"/>
    </source>
</evidence>
<feature type="transmembrane region" description="Helical" evidence="11">
    <location>
        <begin position="111"/>
        <end position="141"/>
    </location>
</feature>
<evidence type="ECO:0000256" key="3">
    <source>
        <dbReference type="ARBA" id="ARBA00022448"/>
    </source>
</evidence>
<feature type="transmembrane region" description="Helical" evidence="11">
    <location>
        <begin position="43"/>
        <end position="65"/>
    </location>
</feature>
<name>Q2C9U5_OCEGH</name>
<keyword evidence="5" id="KW-0762">Sugar transport</keyword>
<organism evidence="13 14">
    <name type="scientific">Oceanicola granulosus (strain ATCC BAA-861 / DSM 15982 / KCTC 12143 / HTCC2516)</name>
    <dbReference type="NCBI Taxonomy" id="314256"/>
    <lineage>
        <taxon>Bacteria</taxon>
        <taxon>Pseudomonadati</taxon>
        <taxon>Pseudomonadota</taxon>
        <taxon>Alphaproteobacteria</taxon>
        <taxon>Rhodobacterales</taxon>
        <taxon>Roseobacteraceae</taxon>
        <taxon>Oceanicola</taxon>
    </lineage>
</organism>
<proteinExistence type="inferred from homology"/>
<dbReference type="InterPro" id="IPR013525">
    <property type="entry name" value="ABC2_TM"/>
</dbReference>
<comment type="similarity">
    <text evidence="2 11">Belongs to the ABC-2 integral membrane protein family.</text>
</comment>
<evidence type="ECO:0000256" key="5">
    <source>
        <dbReference type="ARBA" id="ARBA00022597"/>
    </source>
</evidence>
<dbReference type="InterPro" id="IPR047817">
    <property type="entry name" value="ABC2_TM_bact-type"/>
</dbReference>
<dbReference type="GO" id="GO:0015920">
    <property type="term" value="P:lipopolysaccharide transport"/>
    <property type="evidence" value="ECO:0007669"/>
    <property type="project" value="TreeGrafter"/>
</dbReference>
<evidence type="ECO:0000256" key="1">
    <source>
        <dbReference type="ARBA" id="ARBA00004651"/>
    </source>
</evidence>
<comment type="caution">
    <text evidence="13">The sequence shown here is derived from an EMBL/GenBank/DDBJ whole genome shotgun (WGS) entry which is preliminary data.</text>
</comment>
<dbReference type="PANTHER" id="PTHR30413">
    <property type="entry name" value="INNER MEMBRANE TRANSPORT PERMEASE"/>
    <property type="match status" value="1"/>
</dbReference>